<keyword evidence="1" id="KW-0472">Membrane</keyword>
<proteinExistence type="predicted"/>
<evidence type="ECO:0000256" key="1">
    <source>
        <dbReference type="SAM" id="Phobius"/>
    </source>
</evidence>
<evidence type="ECO:0000313" key="2">
    <source>
        <dbReference type="EMBL" id="PIL39158.1"/>
    </source>
</evidence>
<organism evidence="2 3">
    <name type="scientific">Massilia psychrophila</name>
    <dbReference type="NCBI Taxonomy" id="1603353"/>
    <lineage>
        <taxon>Bacteria</taxon>
        <taxon>Pseudomonadati</taxon>
        <taxon>Pseudomonadota</taxon>
        <taxon>Betaproteobacteria</taxon>
        <taxon>Burkholderiales</taxon>
        <taxon>Oxalobacteraceae</taxon>
        <taxon>Telluria group</taxon>
        <taxon>Massilia</taxon>
    </lineage>
</organism>
<dbReference type="RefSeq" id="WP_099916683.1">
    <property type="nucleotide sequence ID" value="NZ_BMHS01000021.1"/>
</dbReference>
<comment type="caution">
    <text evidence="2">The sequence shown here is derived from an EMBL/GenBank/DDBJ whole genome shotgun (WGS) entry which is preliminary data.</text>
</comment>
<feature type="transmembrane region" description="Helical" evidence="1">
    <location>
        <begin position="89"/>
        <end position="111"/>
    </location>
</feature>
<keyword evidence="1" id="KW-0812">Transmembrane</keyword>
<dbReference type="Proteomes" id="UP000228593">
    <property type="component" value="Unassembled WGS sequence"/>
</dbReference>
<evidence type="ECO:0008006" key="4">
    <source>
        <dbReference type="Google" id="ProtNLM"/>
    </source>
</evidence>
<name>A0A2G8T0C0_9BURK</name>
<gene>
    <name evidence="2" type="ORF">CR103_14180</name>
</gene>
<sequence length="197" mass="22276">MKRSRTLRNRLLSPLVYLAALILLFEDWLWDLGLRPVRLVAAWPPLNALERRVAALPPYGALCVFVLPAVLLLPVKILALLAITSGHPFSGVAVTILAKIGGATLVARLYILTRPKLVTLAWFAHWHGKFMDWKNVWVGRLKASAAFRRVSMVSAMLRASARRALARLRPHGIGERHASRPVRMLRRLIAIWRARHR</sequence>
<evidence type="ECO:0000313" key="3">
    <source>
        <dbReference type="Proteomes" id="UP000228593"/>
    </source>
</evidence>
<protein>
    <recommendedName>
        <fullName evidence="4">Transmembrane protein</fullName>
    </recommendedName>
</protein>
<keyword evidence="1" id="KW-1133">Transmembrane helix</keyword>
<dbReference type="EMBL" id="PDOB01000023">
    <property type="protein sequence ID" value="PIL39158.1"/>
    <property type="molecule type" value="Genomic_DNA"/>
</dbReference>
<dbReference type="OrthoDB" id="8900679at2"/>
<dbReference type="AlphaFoldDB" id="A0A2G8T0C0"/>
<reference evidence="2 3" key="1">
    <citation type="submission" date="2017-10" db="EMBL/GenBank/DDBJ databases">
        <title>Massilia psychrophilum sp. nov., a novel purple-pigmented bacterium isolated from Tianshan glacier, Xinjiang Municipality, China.</title>
        <authorList>
            <person name="Wang H."/>
        </authorList>
    </citation>
    <scope>NUCLEOTIDE SEQUENCE [LARGE SCALE GENOMIC DNA]</scope>
    <source>
        <strain evidence="2 3">JCM 30813</strain>
    </source>
</reference>
<feature type="transmembrane region" description="Helical" evidence="1">
    <location>
        <begin position="59"/>
        <end position="82"/>
    </location>
</feature>
<keyword evidence="3" id="KW-1185">Reference proteome</keyword>
<accession>A0A2G8T0C0</accession>